<dbReference type="EMBL" id="CP019688">
    <property type="protein sequence ID" value="AQQ16325.1"/>
    <property type="molecule type" value="Genomic_DNA"/>
</dbReference>
<proteinExistence type="predicted"/>
<reference evidence="1 2" key="1">
    <citation type="submission" date="2016-12" db="EMBL/GenBank/DDBJ databases">
        <authorList>
            <person name="Song W.-J."/>
            <person name="Kurnit D.M."/>
        </authorList>
    </citation>
    <scope>NUCLEOTIDE SEQUENCE [LARGE SCALE GENOMIC DNA]</scope>
    <source>
        <strain evidence="1 2">DSM 30827</strain>
    </source>
</reference>
<dbReference type="KEGG" id="cgv:CGLAU_11985"/>
<accession>A0A1Q2HZN1</accession>
<name>A0A1Q2HZN1_9CORY</name>
<evidence type="ECO:0000313" key="1">
    <source>
        <dbReference type="EMBL" id="AQQ16325.1"/>
    </source>
</evidence>
<organism evidence="1 2">
    <name type="scientific">Corynebacterium glaucum</name>
    <dbReference type="NCBI Taxonomy" id="187491"/>
    <lineage>
        <taxon>Bacteria</taxon>
        <taxon>Bacillati</taxon>
        <taxon>Actinomycetota</taxon>
        <taxon>Actinomycetes</taxon>
        <taxon>Mycobacteriales</taxon>
        <taxon>Corynebacteriaceae</taxon>
        <taxon>Corynebacterium</taxon>
    </lineage>
</organism>
<sequence length="47" mass="5297">MVNCPAIFGRMSFSSFLSSIPAALIALDNLSRSVLRFLDWAKYFNLI</sequence>
<evidence type="ECO:0000313" key="2">
    <source>
        <dbReference type="Proteomes" id="UP000217209"/>
    </source>
</evidence>
<dbReference type="Proteomes" id="UP000217209">
    <property type="component" value="Chromosome"/>
</dbReference>
<protein>
    <submittedName>
        <fullName evidence="1">Uncharacterized protein</fullName>
    </submittedName>
</protein>
<keyword evidence="2" id="KW-1185">Reference proteome</keyword>
<dbReference type="AlphaFoldDB" id="A0A1Q2HZN1"/>
<gene>
    <name evidence="1" type="ORF">CGLAU_11985</name>
</gene>